<comment type="caution">
    <text evidence="4">The sequence shown here is derived from an EMBL/GenBank/DDBJ whole genome shotgun (WGS) entry which is preliminary data.</text>
</comment>
<dbReference type="EMBL" id="SDHX01000001">
    <property type="protein sequence ID" value="RXK56878.1"/>
    <property type="molecule type" value="Genomic_DNA"/>
</dbReference>
<dbReference type="NCBIfam" id="TIGR01777">
    <property type="entry name" value="yfcH"/>
    <property type="match status" value="1"/>
</dbReference>
<dbReference type="InterPro" id="IPR010099">
    <property type="entry name" value="SDR39U1"/>
</dbReference>
<evidence type="ECO:0000259" key="2">
    <source>
        <dbReference type="Pfam" id="PF01370"/>
    </source>
</evidence>
<dbReference type="OrthoDB" id="9801773at2"/>
<evidence type="ECO:0000256" key="1">
    <source>
        <dbReference type="ARBA" id="ARBA00009353"/>
    </source>
</evidence>
<evidence type="ECO:0000259" key="3">
    <source>
        <dbReference type="Pfam" id="PF08338"/>
    </source>
</evidence>
<keyword evidence="5" id="KW-1185">Reference proteome</keyword>
<dbReference type="Pfam" id="PF01370">
    <property type="entry name" value="Epimerase"/>
    <property type="match status" value="1"/>
</dbReference>
<dbReference type="Proteomes" id="UP000290218">
    <property type="component" value="Unassembled WGS sequence"/>
</dbReference>
<feature type="domain" description="NAD-dependent epimerase/dehydratase" evidence="2">
    <location>
        <begin position="2"/>
        <end position="220"/>
    </location>
</feature>
<dbReference type="PANTHER" id="PTHR11092:SF0">
    <property type="entry name" value="EPIMERASE FAMILY PROTEIN SDR39U1"/>
    <property type="match status" value="1"/>
</dbReference>
<organism evidence="4 5">
    <name type="scientific">Oleiharenicola lentus</name>
    <dbReference type="NCBI Taxonomy" id="2508720"/>
    <lineage>
        <taxon>Bacteria</taxon>
        <taxon>Pseudomonadati</taxon>
        <taxon>Verrucomicrobiota</taxon>
        <taxon>Opitutia</taxon>
        <taxon>Opitutales</taxon>
        <taxon>Opitutaceae</taxon>
        <taxon>Oleiharenicola</taxon>
    </lineage>
</organism>
<feature type="domain" description="DUF1731" evidence="3">
    <location>
        <begin position="247"/>
        <end position="297"/>
    </location>
</feature>
<name>A0A4Q1CCS2_9BACT</name>
<dbReference type="Pfam" id="PF08338">
    <property type="entry name" value="DUF1731"/>
    <property type="match status" value="1"/>
</dbReference>
<dbReference type="PANTHER" id="PTHR11092">
    <property type="entry name" value="SUGAR NUCLEOTIDE EPIMERASE RELATED"/>
    <property type="match status" value="1"/>
</dbReference>
<accession>A0A4Q1CCS2</accession>
<dbReference type="SUPFAM" id="SSF51735">
    <property type="entry name" value="NAD(P)-binding Rossmann-fold domains"/>
    <property type="match status" value="1"/>
</dbReference>
<comment type="similarity">
    <text evidence="1">Belongs to the NAD(P)-dependent epimerase/dehydratase family. SDR39U1 subfamily.</text>
</comment>
<dbReference type="InterPro" id="IPR001509">
    <property type="entry name" value="Epimerase_deHydtase"/>
</dbReference>
<gene>
    <name evidence="4" type="ORF">ESB00_00215</name>
</gene>
<proteinExistence type="inferred from homology"/>
<dbReference type="InterPro" id="IPR036291">
    <property type="entry name" value="NAD(P)-bd_dom_sf"/>
</dbReference>
<dbReference type="AlphaFoldDB" id="A0A4Q1CCS2"/>
<reference evidence="4 5" key="1">
    <citation type="submission" date="2019-01" db="EMBL/GenBank/DDBJ databases">
        <title>Lacunisphaera sp. strain TWA-58.</title>
        <authorList>
            <person name="Chen W.-M."/>
        </authorList>
    </citation>
    <scope>NUCLEOTIDE SEQUENCE [LARGE SCALE GENOMIC DNA]</scope>
    <source>
        <strain evidence="4 5">TWA-58</strain>
    </source>
</reference>
<evidence type="ECO:0000313" key="5">
    <source>
        <dbReference type="Proteomes" id="UP000290218"/>
    </source>
</evidence>
<dbReference type="Gene3D" id="3.40.50.720">
    <property type="entry name" value="NAD(P)-binding Rossmann-like Domain"/>
    <property type="match status" value="1"/>
</dbReference>
<sequence length="301" mass="31878">MILAGGSGFLGQALARRLAKESRDVVVLSRRPRADAAFREVAWDGVNGGAWTAELEGAAALVNFTGRSINCVHTPENRRAILGSRVHAVRALAQAWAQVANPPAVWLQCSATGYYGDAGDQPCDESAPAGADFLSEVCQRWEEAFATAKLPGLRRVVLRLGVVLDAEHGALPPLARLVRRYAGGAAGNGRQFMSWVHRDDVTTAMLAALTRGDLTGTYNLCAPAPVPNAEFMGALRGVLGRPWSPPAPAFAVRLMAGPLLGVDPALALHGQRALPRRLQAAGFAFAHPELGEALRDLLSAK</sequence>
<dbReference type="InterPro" id="IPR013549">
    <property type="entry name" value="DUF1731"/>
</dbReference>
<protein>
    <submittedName>
        <fullName evidence="4">TIGR01777 family protein</fullName>
    </submittedName>
</protein>
<evidence type="ECO:0000313" key="4">
    <source>
        <dbReference type="EMBL" id="RXK56878.1"/>
    </source>
</evidence>